<dbReference type="PANTHER" id="PTHR37981">
    <property type="entry name" value="LIPASE 2"/>
    <property type="match status" value="1"/>
</dbReference>
<proteinExistence type="predicted"/>
<evidence type="ECO:0000256" key="1">
    <source>
        <dbReference type="SAM" id="MobiDB-lite"/>
    </source>
</evidence>
<reference evidence="2" key="1">
    <citation type="journal article" date="2020" name="Stud. Mycol.">
        <title>101 Dothideomycetes genomes: a test case for predicting lifestyles and emergence of pathogens.</title>
        <authorList>
            <person name="Haridas S."/>
            <person name="Albert R."/>
            <person name="Binder M."/>
            <person name="Bloem J."/>
            <person name="Labutti K."/>
            <person name="Salamov A."/>
            <person name="Andreopoulos B."/>
            <person name="Baker S."/>
            <person name="Barry K."/>
            <person name="Bills G."/>
            <person name="Bluhm B."/>
            <person name="Cannon C."/>
            <person name="Castanera R."/>
            <person name="Culley D."/>
            <person name="Daum C."/>
            <person name="Ezra D."/>
            <person name="Gonzalez J."/>
            <person name="Henrissat B."/>
            <person name="Kuo A."/>
            <person name="Liang C."/>
            <person name="Lipzen A."/>
            <person name="Lutzoni F."/>
            <person name="Magnuson J."/>
            <person name="Mondo S."/>
            <person name="Nolan M."/>
            <person name="Ohm R."/>
            <person name="Pangilinan J."/>
            <person name="Park H.-J."/>
            <person name="Ramirez L."/>
            <person name="Alfaro M."/>
            <person name="Sun H."/>
            <person name="Tritt A."/>
            <person name="Yoshinaga Y."/>
            <person name="Zwiers L.-H."/>
            <person name="Turgeon B."/>
            <person name="Goodwin S."/>
            <person name="Spatafora J."/>
            <person name="Crous P."/>
            <person name="Grigoriev I."/>
        </authorList>
    </citation>
    <scope>NUCLEOTIDE SEQUENCE</scope>
    <source>
        <strain evidence="2">CBS 119925</strain>
    </source>
</reference>
<dbReference type="EMBL" id="MU006574">
    <property type="protein sequence ID" value="KAF2747025.1"/>
    <property type="molecule type" value="Genomic_DNA"/>
</dbReference>
<evidence type="ECO:0000313" key="3">
    <source>
        <dbReference type="Proteomes" id="UP000799440"/>
    </source>
</evidence>
<feature type="region of interest" description="Disordered" evidence="1">
    <location>
        <begin position="19"/>
        <end position="41"/>
    </location>
</feature>
<dbReference type="InterPro" id="IPR037460">
    <property type="entry name" value="SEST-like"/>
</dbReference>
<dbReference type="GO" id="GO:0016788">
    <property type="term" value="F:hydrolase activity, acting on ester bonds"/>
    <property type="evidence" value="ECO:0007669"/>
    <property type="project" value="InterPro"/>
</dbReference>
<name>A0A6A6V918_9PLEO</name>
<gene>
    <name evidence="2" type="ORF">M011DRAFT_59934</name>
</gene>
<feature type="compositionally biased region" description="Acidic residues" evidence="1">
    <location>
        <begin position="28"/>
        <end position="41"/>
    </location>
</feature>
<dbReference type="AlphaFoldDB" id="A0A6A6V918"/>
<dbReference type="SUPFAM" id="SSF52266">
    <property type="entry name" value="SGNH hydrolase"/>
    <property type="match status" value="1"/>
</dbReference>
<dbReference type="OrthoDB" id="21678at2759"/>
<organism evidence="2 3">
    <name type="scientific">Sporormia fimetaria CBS 119925</name>
    <dbReference type="NCBI Taxonomy" id="1340428"/>
    <lineage>
        <taxon>Eukaryota</taxon>
        <taxon>Fungi</taxon>
        <taxon>Dikarya</taxon>
        <taxon>Ascomycota</taxon>
        <taxon>Pezizomycotina</taxon>
        <taxon>Dothideomycetes</taxon>
        <taxon>Pleosporomycetidae</taxon>
        <taxon>Pleosporales</taxon>
        <taxon>Sporormiaceae</taxon>
        <taxon>Sporormia</taxon>
    </lineage>
</organism>
<dbReference type="Gene3D" id="3.40.50.1110">
    <property type="entry name" value="SGNH hydrolase"/>
    <property type="match status" value="1"/>
</dbReference>
<sequence>MNNDDVGFEPEEEWQEHIDEWYSKNWDTDDSDSESDEDDHPPEELYLAMKYVQLLYPNTAKYPSTLPHTTPKEKVKTIYAPGDGYTAGLGANMRDDVFWDAGYAWYGGCGRYKFAFPERLRDHSGWKDFQGDEQRRTNFGACAGHTIPAITKYQINLGENLDAHQFKAIGNPHIAVLTAGLWDFGFRNLINDCILGPLGTANCDNTLNDIEGKLNDEHKDENKKQFKRLLAHLVVGGRLATDLEKPEEFQVFVGTYIPPFAETGDDHPCKDVSWNLWGDTIKLHKEFRGRVNAMVNNVNTIIKESADEFKKWGVFYVDSYNEEFKKKNALFCDKVDNVDGWDNYPLQYAFRQNIGNQTRLWSGWSDWTDRGKDGHYQGNPHPIVEREGLEADKTFVTRGREQLMKDMGLSDSEREDLVKGKKNLPDLMNPKITDEREKINDVKALQLFFSRLEPSDDGDVNAIRGLFREDMYLRAFHPKGEAVDWMANSFFKVITDNREKP</sequence>
<dbReference type="PANTHER" id="PTHR37981:SF1">
    <property type="entry name" value="SGNH HYDROLASE-TYPE ESTERASE DOMAIN-CONTAINING PROTEIN"/>
    <property type="match status" value="1"/>
</dbReference>
<keyword evidence="3" id="KW-1185">Reference proteome</keyword>
<dbReference type="GO" id="GO:0006629">
    <property type="term" value="P:lipid metabolic process"/>
    <property type="evidence" value="ECO:0007669"/>
    <property type="project" value="TreeGrafter"/>
</dbReference>
<dbReference type="InterPro" id="IPR036514">
    <property type="entry name" value="SGNH_hydro_sf"/>
</dbReference>
<evidence type="ECO:0000313" key="2">
    <source>
        <dbReference type="EMBL" id="KAF2747025.1"/>
    </source>
</evidence>
<dbReference type="Proteomes" id="UP000799440">
    <property type="component" value="Unassembled WGS sequence"/>
</dbReference>
<protein>
    <submittedName>
        <fullName evidence="2">Uncharacterized protein</fullName>
    </submittedName>
</protein>
<accession>A0A6A6V918</accession>